<sequence length="238" mass="24597">MSVNRARTIKPLLYLPAAEALPSAEMRKAVQGVIVEAGGDQLARLVAERAAEQARAGCLFLARVGSDVGEDELRLLLAGRIDGVVLAACRGPADLQKLDVMLKVAEAEAGIAQGRTALLAEYATVPESVLSPHALSGASPRLAALIFDASMLAEACGCKRVTATGDVPAVVRAGRAMAVLRAREAGIIAYEMLPADALDEAAVRRLCTNSLENGFSAVAVGSTEQLDLLAAAGVLPET</sequence>
<accession>A0A178YF69</accession>
<dbReference type="GO" id="GO:0046872">
    <property type="term" value="F:metal ion binding"/>
    <property type="evidence" value="ECO:0007669"/>
    <property type="project" value="UniProtKB-KW"/>
</dbReference>
<evidence type="ECO:0000313" key="3">
    <source>
        <dbReference type="EMBL" id="OAP45485.1"/>
    </source>
</evidence>
<name>A0A178YF69_SINSA</name>
<keyword evidence="4" id="KW-1185">Reference proteome</keyword>
<dbReference type="OrthoDB" id="8419129at2"/>
<dbReference type="EMBL" id="LNQB01000072">
    <property type="protein sequence ID" value="OAP45485.1"/>
    <property type="molecule type" value="Genomic_DNA"/>
</dbReference>
<evidence type="ECO:0000256" key="1">
    <source>
        <dbReference type="ARBA" id="ARBA00022723"/>
    </source>
</evidence>
<dbReference type="Gene3D" id="3.20.20.60">
    <property type="entry name" value="Phosphoenolpyruvate-binding domains"/>
    <property type="match status" value="1"/>
</dbReference>
<dbReference type="STRING" id="36856.ATB98_26795"/>
<evidence type="ECO:0000259" key="2">
    <source>
        <dbReference type="Pfam" id="PF03328"/>
    </source>
</evidence>
<evidence type="ECO:0000313" key="4">
    <source>
        <dbReference type="Proteomes" id="UP000078507"/>
    </source>
</evidence>
<dbReference type="InterPro" id="IPR005000">
    <property type="entry name" value="Aldolase/citrate-lyase_domain"/>
</dbReference>
<keyword evidence="1" id="KW-0479">Metal-binding</keyword>
<feature type="domain" description="HpcH/HpaI aldolase/citrate lyase" evidence="2">
    <location>
        <begin position="51"/>
        <end position="217"/>
    </location>
</feature>
<dbReference type="GO" id="GO:0003824">
    <property type="term" value="F:catalytic activity"/>
    <property type="evidence" value="ECO:0007669"/>
    <property type="project" value="InterPro"/>
</dbReference>
<dbReference type="AlphaFoldDB" id="A0A178YF69"/>
<comment type="caution">
    <text evidence="3">The sequence shown here is derived from an EMBL/GenBank/DDBJ whole genome shotgun (WGS) entry which is preliminary data.</text>
</comment>
<dbReference type="RefSeq" id="WP_066874357.1">
    <property type="nucleotide sequence ID" value="NZ_LNQB01000072.1"/>
</dbReference>
<organism evidence="3 4">
    <name type="scientific">Sinorhizobium saheli</name>
    <dbReference type="NCBI Taxonomy" id="36856"/>
    <lineage>
        <taxon>Bacteria</taxon>
        <taxon>Pseudomonadati</taxon>
        <taxon>Pseudomonadota</taxon>
        <taxon>Alphaproteobacteria</taxon>
        <taxon>Hyphomicrobiales</taxon>
        <taxon>Rhizobiaceae</taxon>
        <taxon>Sinorhizobium/Ensifer group</taxon>
        <taxon>Sinorhizobium</taxon>
    </lineage>
</organism>
<dbReference type="InterPro" id="IPR040442">
    <property type="entry name" value="Pyrv_kinase-like_dom_sf"/>
</dbReference>
<dbReference type="Proteomes" id="UP000078507">
    <property type="component" value="Unassembled WGS sequence"/>
</dbReference>
<proteinExistence type="predicted"/>
<dbReference type="Pfam" id="PF03328">
    <property type="entry name" value="HpcH_HpaI"/>
    <property type="match status" value="1"/>
</dbReference>
<gene>
    <name evidence="3" type="ORF">ATB98_26795</name>
</gene>
<reference evidence="3 4" key="1">
    <citation type="submission" date="2015-11" db="EMBL/GenBank/DDBJ databases">
        <title>Ensifer anhuiense sp. nov., an effective nitrogen fixation bacterium with Glycine soja.</title>
        <authorList>
            <person name="Yan H."/>
            <person name="Chen W."/>
        </authorList>
    </citation>
    <scope>NUCLEOTIDE SEQUENCE [LARGE SCALE GENOMIC DNA]</scope>
    <source>
        <strain evidence="3 4">LMG 7837</strain>
    </source>
</reference>
<dbReference type="InterPro" id="IPR015813">
    <property type="entry name" value="Pyrv/PenolPyrv_kinase-like_dom"/>
</dbReference>
<protein>
    <submittedName>
        <fullName evidence="3">Aldolase</fullName>
    </submittedName>
</protein>
<dbReference type="SUPFAM" id="SSF51621">
    <property type="entry name" value="Phosphoenolpyruvate/pyruvate domain"/>
    <property type="match status" value="1"/>
</dbReference>